<dbReference type="AlphaFoldDB" id="A0AAV5FLL5"/>
<evidence type="ECO:0000313" key="5">
    <source>
        <dbReference type="Proteomes" id="UP001054889"/>
    </source>
</evidence>
<evidence type="ECO:0000256" key="3">
    <source>
        <dbReference type="SAM" id="Phobius"/>
    </source>
</evidence>
<keyword evidence="3" id="KW-1133">Transmembrane helix</keyword>
<organism evidence="4 5">
    <name type="scientific">Eleusine coracana subsp. coracana</name>
    <dbReference type="NCBI Taxonomy" id="191504"/>
    <lineage>
        <taxon>Eukaryota</taxon>
        <taxon>Viridiplantae</taxon>
        <taxon>Streptophyta</taxon>
        <taxon>Embryophyta</taxon>
        <taxon>Tracheophyta</taxon>
        <taxon>Spermatophyta</taxon>
        <taxon>Magnoliopsida</taxon>
        <taxon>Liliopsida</taxon>
        <taxon>Poales</taxon>
        <taxon>Poaceae</taxon>
        <taxon>PACMAD clade</taxon>
        <taxon>Chloridoideae</taxon>
        <taxon>Cynodonteae</taxon>
        <taxon>Eleusininae</taxon>
        <taxon>Eleusine</taxon>
    </lineage>
</organism>
<reference evidence="4" key="1">
    <citation type="journal article" date="2018" name="DNA Res.">
        <title>Multiple hybrid de novo genome assembly of finger millet, an orphan allotetraploid crop.</title>
        <authorList>
            <person name="Hatakeyama M."/>
            <person name="Aluri S."/>
            <person name="Balachadran M.T."/>
            <person name="Sivarajan S.R."/>
            <person name="Patrignani A."/>
            <person name="Gruter S."/>
            <person name="Poveda L."/>
            <person name="Shimizu-Inatsugi R."/>
            <person name="Baeten J."/>
            <person name="Francoijs K.J."/>
            <person name="Nataraja K.N."/>
            <person name="Reddy Y.A.N."/>
            <person name="Phadnis S."/>
            <person name="Ravikumar R.L."/>
            <person name="Schlapbach R."/>
            <person name="Sreeman S.M."/>
            <person name="Shimizu K.K."/>
        </authorList>
    </citation>
    <scope>NUCLEOTIDE SEQUENCE</scope>
</reference>
<evidence type="ECO:0000256" key="2">
    <source>
        <dbReference type="ARBA" id="ARBA00022729"/>
    </source>
</evidence>
<dbReference type="Pfam" id="PF04885">
    <property type="entry name" value="Stig1"/>
    <property type="match status" value="1"/>
</dbReference>
<comment type="similarity">
    <text evidence="1">Belongs to the STIG1 family.</text>
</comment>
<gene>
    <name evidence="4" type="primary">gb24490</name>
    <name evidence="4" type="ORF">PR202_gb24490</name>
</gene>
<accession>A0AAV5FLL5</accession>
<keyword evidence="2" id="KW-0732">Signal</keyword>
<evidence type="ECO:0000313" key="4">
    <source>
        <dbReference type="EMBL" id="GJN35690.1"/>
    </source>
</evidence>
<dbReference type="InterPro" id="IPR006969">
    <property type="entry name" value="Stig-like"/>
</dbReference>
<keyword evidence="5" id="KW-1185">Reference proteome</keyword>
<sequence>MISRALCFETASTGCMLQAADLGYRSIISAIYVKVLSVQRAGKAAQARSIMRSFVVYLMVAVAIVIAPAVTADQVGLPARRSRFLANSLPIYDCSKKSADVCLTPGSPGPTCCGGQCVDTVSSSDHCGGCHKVCNHGRTCCGGRCIYLSSDKNNCGMLEPVQQEVLLWFL</sequence>
<comment type="caution">
    <text evidence="4">The sequence shown here is derived from an EMBL/GenBank/DDBJ whole genome shotgun (WGS) entry which is preliminary data.</text>
</comment>
<reference evidence="4" key="2">
    <citation type="submission" date="2021-12" db="EMBL/GenBank/DDBJ databases">
        <title>Resequencing data analysis of finger millet.</title>
        <authorList>
            <person name="Hatakeyama M."/>
            <person name="Aluri S."/>
            <person name="Balachadran M.T."/>
            <person name="Sivarajan S.R."/>
            <person name="Poveda L."/>
            <person name="Shimizu-Inatsugi R."/>
            <person name="Schlapbach R."/>
            <person name="Sreeman S.M."/>
            <person name="Shimizu K.K."/>
        </authorList>
    </citation>
    <scope>NUCLEOTIDE SEQUENCE</scope>
</reference>
<proteinExistence type="inferred from homology"/>
<protein>
    <submittedName>
        <fullName evidence="4">Uncharacterized protein</fullName>
    </submittedName>
</protein>
<evidence type="ECO:0000256" key="1">
    <source>
        <dbReference type="ARBA" id="ARBA00006010"/>
    </source>
</evidence>
<dbReference type="EMBL" id="BQKI01000088">
    <property type="protein sequence ID" value="GJN35690.1"/>
    <property type="molecule type" value="Genomic_DNA"/>
</dbReference>
<dbReference type="Proteomes" id="UP001054889">
    <property type="component" value="Unassembled WGS sequence"/>
</dbReference>
<dbReference type="PANTHER" id="PTHR33227">
    <property type="entry name" value="STIGMA-SPECIFIC STIG1-LIKE PROTEIN 3"/>
    <property type="match status" value="1"/>
</dbReference>
<keyword evidence="3" id="KW-0472">Membrane</keyword>
<dbReference type="PANTHER" id="PTHR33227:SF31">
    <property type="entry name" value="4FE-4S FERREDOXIN-TYPE DOMAIN-CONTAINING PROTEIN"/>
    <property type="match status" value="1"/>
</dbReference>
<name>A0AAV5FLL5_ELECO</name>
<keyword evidence="3" id="KW-0812">Transmembrane</keyword>
<feature type="transmembrane region" description="Helical" evidence="3">
    <location>
        <begin position="54"/>
        <end position="72"/>
    </location>
</feature>